<dbReference type="AlphaFoldDB" id="A0A2M4C7S9"/>
<protein>
    <submittedName>
        <fullName evidence="3">Putative secreted protein</fullName>
    </submittedName>
</protein>
<accession>A0A2M4C7S9</accession>
<evidence type="ECO:0000256" key="1">
    <source>
        <dbReference type="SAM" id="MobiDB-lite"/>
    </source>
</evidence>
<organism evidence="3">
    <name type="scientific">Anopheles marajoara</name>
    <dbReference type="NCBI Taxonomy" id="58244"/>
    <lineage>
        <taxon>Eukaryota</taxon>
        <taxon>Metazoa</taxon>
        <taxon>Ecdysozoa</taxon>
        <taxon>Arthropoda</taxon>
        <taxon>Hexapoda</taxon>
        <taxon>Insecta</taxon>
        <taxon>Pterygota</taxon>
        <taxon>Neoptera</taxon>
        <taxon>Endopterygota</taxon>
        <taxon>Diptera</taxon>
        <taxon>Nematocera</taxon>
        <taxon>Culicoidea</taxon>
        <taxon>Culicidae</taxon>
        <taxon>Anophelinae</taxon>
        <taxon>Anopheles</taxon>
    </lineage>
</organism>
<feature type="region of interest" description="Disordered" evidence="1">
    <location>
        <begin position="61"/>
        <end position="84"/>
    </location>
</feature>
<feature type="compositionally biased region" description="Basic and acidic residues" evidence="1">
    <location>
        <begin position="72"/>
        <end position="84"/>
    </location>
</feature>
<evidence type="ECO:0000256" key="2">
    <source>
        <dbReference type="SAM" id="SignalP"/>
    </source>
</evidence>
<feature type="chain" id="PRO_5014682414" evidence="2">
    <location>
        <begin position="19"/>
        <end position="112"/>
    </location>
</feature>
<proteinExistence type="predicted"/>
<dbReference type="EMBL" id="GGFJ01012246">
    <property type="protein sequence ID" value="MBW61387.1"/>
    <property type="molecule type" value="Transcribed_RNA"/>
</dbReference>
<name>A0A2M4C7S9_9DIPT</name>
<sequence>MAMMMMMVVVVVVNGVVANLEDSGAKKRSRKRTESNRSRCAHFSTCYCIQTEGGCIRWERDTKKKKRKKNKREPGKNPADSRKLQLAKDKAIALTLSWLVAGLRSGSSSGLL</sequence>
<keyword evidence="2" id="KW-0732">Signal</keyword>
<feature type="signal peptide" evidence="2">
    <location>
        <begin position="1"/>
        <end position="18"/>
    </location>
</feature>
<reference evidence="3" key="1">
    <citation type="submission" date="2018-01" db="EMBL/GenBank/DDBJ databases">
        <title>An insight into the sialome of Amazonian anophelines.</title>
        <authorList>
            <person name="Ribeiro J.M."/>
            <person name="Scarpassa V."/>
            <person name="Calvo E."/>
        </authorList>
    </citation>
    <scope>NUCLEOTIDE SEQUENCE</scope>
    <source>
        <tissue evidence="3">Salivary glands</tissue>
    </source>
</reference>
<evidence type="ECO:0000313" key="3">
    <source>
        <dbReference type="EMBL" id="MBW61387.1"/>
    </source>
</evidence>